<organism evidence="3 4">
    <name type="scientific">Alkalihalobacterium chitinilyticum</name>
    <dbReference type="NCBI Taxonomy" id="2980103"/>
    <lineage>
        <taxon>Bacteria</taxon>
        <taxon>Bacillati</taxon>
        <taxon>Bacillota</taxon>
        <taxon>Bacilli</taxon>
        <taxon>Bacillales</taxon>
        <taxon>Bacillaceae</taxon>
        <taxon>Alkalihalobacterium</taxon>
    </lineage>
</organism>
<reference evidence="3" key="1">
    <citation type="submission" date="2024-05" db="EMBL/GenBank/DDBJ databases">
        <title>Alkalihalobacillus sp. strain MEB203 novel alkaliphilic bacterium from Lonar Lake, India.</title>
        <authorList>
            <person name="Joshi A."/>
            <person name="Thite S."/>
            <person name="Mengade P."/>
        </authorList>
    </citation>
    <scope>NUCLEOTIDE SEQUENCE</scope>
    <source>
        <strain evidence="3">MEB 203</strain>
    </source>
</reference>
<feature type="domain" description="UPF0033" evidence="2">
    <location>
        <begin position="12"/>
        <end position="36"/>
    </location>
</feature>
<accession>A0ABT5VD89</accession>
<proteinExistence type="inferred from homology"/>
<dbReference type="SUPFAM" id="SSF64307">
    <property type="entry name" value="SirA-like"/>
    <property type="match status" value="1"/>
</dbReference>
<dbReference type="Gene3D" id="3.30.110.40">
    <property type="entry name" value="TusA-like domain"/>
    <property type="match status" value="1"/>
</dbReference>
<evidence type="ECO:0000313" key="3">
    <source>
        <dbReference type="EMBL" id="MDE5413420.1"/>
    </source>
</evidence>
<name>A0ABT5VD89_9BACI</name>
<evidence type="ECO:0000313" key="4">
    <source>
        <dbReference type="Proteomes" id="UP001148125"/>
    </source>
</evidence>
<dbReference type="InterPro" id="IPR036868">
    <property type="entry name" value="TusA-like_sf"/>
</dbReference>
<comment type="caution">
    <text evidence="3">The sequence shown here is derived from an EMBL/GenBank/DDBJ whole genome shotgun (WGS) entry which is preliminary data.</text>
</comment>
<sequence length="81" mass="9244">MMMLVQENVTIINAKGAFCPGPLVELMKKAKTANGGDVLELWTNEEGSLKDVPEWAKKFNHDYIGQEKEDGYYRIQVRINK</sequence>
<dbReference type="CDD" id="cd00291">
    <property type="entry name" value="SirA_YedF_YeeD"/>
    <property type="match status" value="1"/>
</dbReference>
<dbReference type="PANTHER" id="PTHR33279:SF2">
    <property type="entry name" value="SULFUR CARRIER PROTEIN TUSA"/>
    <property type="match status" value="1"/>
</dbReference>
<keyword evidence="4" id="KW-1185">Reference proteome</keyword>
<dbReference type="InterPro" id="IPR001455">
    <property type="entry name" value="TusA-like"/>
</dbReference>
<dbReference type="Pfam" id="PF01206">
    <property type="entry name" value="TusA"/>
    <property type="match status" value="1"/>
</dbReference>
<dbReference type="Proteomes" id="UP001148125">
    <property type="component" value="Unassembled WGS sequence"/>
</dbReference>
<dbReference type="RefSeq" id="WP_275118037.1">
    <property type="nucleotide sequence ID" value="NZ_JAOTPO010000004.1"/>
</dbReference>
<gene>
    <name evidence="3" type="ORF">N7Z68_08475</name>
</gene>
<protein>
    <submittedName>
        <fullName evidence="3">Sulfurtransferase TusA family protein</fullName>
    </submittedName>
</protein>
<dbReference type="PANTHER" id="PTHR33279">
    <property type="entry name" value="SULFUR CARRIER PROTEIN YEDF-RELATED"/>
    <property type="match status" value="1"/>
</dbReference>
<dbReference type="EMBL" id="JAOTPO010000004">
    <property type="protein sequence ID" value="MDE5413420.1"/>
    <property type="molecule type" value="Genomic_DNA"/>
</dbReference>
<evidence type="ECO:0000259" key="2">
    <source>
        <dbReference type="PROSITE" id="PS01148"/>
    </source>
</evidence>
<dbReference type="PROSITE" id="PS01148">
    <property type="entry name" value="UPF0033"/>
    <property type="match status" value="1"/>
</dbReference>
<comment type="similarity">
    <text evidence="1">Belongs to the sulfur carrier protein TusA family.</text>
</comment>
<evidence type="ECO:0000256" key="1">
    <source>
        <dbReference type="ARBA" id="ARBA00008984"/>
    </source>
</evidence>